<feature type="transmembrane region" description="Helical" evidence="2">
    <location>
        <begin position="95"/>
        <end position="120"/>
    </location>
</feature>
<keyword evidence="2" id="KW-0472">Membrane</keyword>
<reference evidence="4" key="1">
    <citation type="submission" date="2017-05" db="EMBL/GenBank/DDBJ databases">
        <authorList>
            <person name="Ray J."/>
            <person name="Price M."/>
            <person name="Deutschbauer A."/>
        </authorList>
    </citation>
    <scope>NUCLEOTIDE SEQUENCE [LARGE SCALE GENOMIC DNA]</scope>
    <source>
        <strain evidence="4">DSM 19842</strain>
    </source>
</reference>
<name>A0A1X9YTB3_9BACT</name>
<dbReference type="RefSeq" id="WP_025607554.1">
    <property type="nucleotide sequence ID" value="NZ_CP021235.1"/>
</dbReference>
<feature type="region of interest" description="Disordered" evidence="1">
    <location>
        <begin position="183"/>
        <end position="207"/>
    </location>
</feature>
<dbReference type="AlphaFoldDB" id="A0A1X9YTB3"/>
<organism evidence="3 4">
    <name type="scientific">Pontibacter actiniarum</name>
    <dbReference type="NCBI Taxonomy" id="323450"/>
    <lineage>
        <taxon>Bacteria</taxon>
        <taxon>Pseudomonadati</taxon>
        <taxon>Bacteroidota</taxon>
        <taxon>Cytophagia</taxon>
        <taxon>Cytophagales</taxon>
        <taxon>Hymenobacteraceae</taxon>
        <taxon>Pontibacter</taxon>
    </lineage>
</organism>
<dbReference type="EMBL" id="CP021235">
    <property type="protein sequence ID" value="ARS36146.1"/>
    <property type="molecule type" value="Genomic_DNA"/>
</dbReference>
<sequence>METEELSERLTDAEALLALQDRRLKQVENREIKTPACNIPDYTASFEEIKQLLRTQHTALPILKIDAHLKALHKTISGIPKVLPVKHHHHLEDSALGFIGGGFVLLLLTAVSASLCFSLYRENSLLQERSLKYRLTRLYYPAITRWMDSTYSRSPDSTRQLVESLEARQQAILQAQELEKRKQEEAREATQKLEQLLNGKEKLPASR</sequence>
<protein>
    <submittedName>
        <fullName evidence="3">Uncharacterized protein</fullName>
    </submittedName>
</protein>
<evidence type="ECO:0000256" key="1">
    <source>
        <dbReference type="SAM" id="MobiDB-lite"/>
    </source>
</evidence>
<proteinExistence type="predicted"/>
<evidence type="ECO:0000313" key="4">
    <source>
        <dbReference type="Proteomes" id="UP000266292"/>
    </source>
</evidence>
<dbReference type="STRING" id="709015.GCA_000472485_02489"/>
<gene>
    <name evidence="3" type="ORF">CA264_12290</name>
</gene>
<dbReference type="OrthoDB" id="793768at2"/>
<evidence type="ECO:0000256" key="2">
    <source>
        <dbReference type="SAM" id="Phobius"/>
    </source>
</evidence>
<dbReference type="KEGG" id="pact:CA264_12290"/>
<accession>A0A1X9YTB3</accession>
<keyword evidence="2" id="KW-0812">Transmembrane</keyword>
<keyword evidence="2" id="KW-1133">Transmembrane helix</keyword>
<keyword evidence="4" id="KW-1185">Reference proteome</keyword>
<evidence type="ECO:0000313" key="3">
    <source>
        <dbReference type="EMBL" id="ARS36146.1"/>
    </source>
</evidence>
<dbReference type="Proteomes" id="UP000266292">
    <property type="component" value="Chromosome"/>
</dbReference>